<comment type="caution">
    <text evidence="1">The sequence shown here is derived from an EMBL/GenBank/DDBJ whole genome shotgun (WGS) entry which is preliminary data.</text>
</comment>
<organism evidence="1 2">
    <name type="scientific">Kickxella alabastrina</name>
    <dbReference type="NCBI Taxonomy" id="61397"/>
    <lineage>
        <taxon>Eukaryota</taxon>
        <taxon>Fungi</taxon>
        <taxon>Fungi incertae sedis</taxon>
        <taxon>Zoopagomycota</taxon>
        <taxon>Kickxellomycotina</taxon>
        <taxon>Kickxellomycetes</taxon>
        <taxon>Kickxellales</taxon>
        <taxon>Kickxellaceae</taxon>
        <taxon>Kickxella</taxon>
    </lineage>
</organism>
<evidence type="ECO:0000313" key="2">
    <source>
        <dbReference type="Proteomes" id="UP001150581"/>
    </source>
</evidence>
<gene>
    <name evidence="1" type="primary">sap61_1</name>
    <name evidence="1" type="ORF">LPJ66_008772</name>
</gene>
<keyword evidence="1" id="KW-0436">Ligase</keyword>
<protein>
    <submittedName>
        <fullName evidence="1">Pre-mRNA-splicing factor sap61</fullName>
        <ecNumber evidence="1">6.5.1.1</ecNumber>
    </submittedName>
</protein>
<dbReference type="EMBL" id="JANBPG010001843">
    <property type="protein sequence ID" value="KAJ1888050.1"/>
    <property type="molecule type" value="Genomic_DNA"/>
</dbReference>
<dbReference type="EC" id="6.5.1.1" evidence="1"/>
<evidence type="ECO:0000313" key="1">
    <source>
        <dbReference type="EMBL" id="KAJ1888050.1"/>
    </source>
</evidence>
<sequence length="516" mass="60486">MDSIIEQQRQAHEDIERLEQAIVDMMLQDLSKHRYKLIREQKIDSLLDQIQTRSKLILDLDRDESGLRHVEMDSIAEHQFTEFYSRLGDIRSHNRRNPDVAVHPPEIEYVKYIRNPEEIEEQQKARMARENALAKSEDALEIPFEDNLPAEQTFVSEEDEHRLDTMFSGEERLGRYVDLNEQHELYLNVRGAQRLSYLDYLAQFTKFELYPRKLKTSLQYAAYLDSLRGYFDRFFARAMPLFDLPKTTAEAKDKFADAWAAGTVLGWEASDDDHKLLCTVCNKKFEKETTFNAHMNSRKHQKAAARSEDGNASSDKQDAQKQAGDKKAEKEREAAWSESLIRTYVLVLADKIRDTRSNVERRQALTEEERKQEVDEEEPEFEEDNEDKDEQIYNPLNLPMGWDGKPIPYWLYKLHGLGVKFSCEVCGNAIYRGRKAYEKHFQESRHATNMRRLGIPNTRQFHGVAAIDEAQSLWERIQKEKKQVVASTDTFEEYEDSEGNVFNKKTYFDLKRQGLI</sequence>
<proteinExistence type="predicted"/>
<dbReference type="Proteomes" id="UP001150581">
    <property type="component" value="Unassembled WGS sequence"/>
</dbReference>
<name>A0ACC1I7M7_9FUNG</name>
<reference evidence="1" key="1">
    <citation type="submission" date="2022-07" db="EMBL/GenBank/DDBJ databases">
        <title>Phylogenomic reconstructions and comparative analyses of Kickxellomycotina fungi.</title>
        <authorList>
            <person name="Reynolds N.K."/>
            <person name="Stajich J.E."/>
            <person name="Barry K."/>
            <person name="Grigoriev I.V."/>
            <person name="Crous P."/>
            <person name="Smith M.E."/>
        </authorList>
    </citation>
    <scope>NUCLEOTIDE SEQUENCE</scope>
    <source>
        <strain evidence="1">Benny 63K</strain>
    </source>
</reference>
<accession>A0ACC1I7M7</accession>
<keyword evidence="2" id="KW-1185">Reference proteome</keyword>